<sequence length="474" mass="48690">MHIPFSVLVFLTLALPMLAAPLPPDIETRALVAPAAANQTVAGSILGDELSFERRAAKKAVKAKAAPKPKAKPVATKPKAKPLAKPKVTKAAAKPPAKKVTAPKPAPTKAKAPAKPPAKKVAAPKKTTAKAPAKTVPAKAPTTTKAAAKKITATPAAKPSTTKAAAKKVTATPAKKVTAKPPVKTTAKKAAVKPTAKPAVKPPAKPAAKKVTAAKPPAKSAIKTAPAKTTASTGTKATASAKASNSACPLTAKKGSIRARAGVQHPSGTSRITLFHAATSANAASVAAQGVDLSQTAASGDFSHRPEVAGGFYMTDSLIAAAQFACFESQQARTTAVDVLEFTWAGSANVKAFPSANAEFESFLDYNEEEEDVEATSNPFHAQALTIFKNDMVTGPLGGGVFDQDLTKNFLQYAVIQQAAASSKLSLVARHQNILCKNVPKKEALTATLYTQTQGGNSQFNTVLATLQDPNACA</sequence>
<dbReference type="AlphaFoldDB" id="A0AAD7H2F2"/>
<feature type="region of interest" description="Disordered" evidence="1">
    <location>
        <begin position="60"/>
        <end position="238"/>
    </location>
</feature>
<keyword evidence="4" id="KW-1185">Reference proteome</keyword>
<evidence type="ECO:0000256" key="1">
    <source>
        <dbReference type="SAM" id="MobiDB-lite"/>
    </source>
</evidence>
<protein>
    <submittedName>
        <fullName evidence="3">Uncharacterized protein</fullName>
    </submittedName>
</protein>
<keyword evidence="2" id="KW-0732">Signal</keyword>
<feature type="compositionally biased region" description="Low complexity" evidence="1">
    <location>
        <begin position="89"/>
        <end position="185"/>
    </location>
</feature>
<evidence type="ECO:0000256" key="2">
    <source>
        <dbReference type="SAM" id="SignalP"/>
    </source>
</evidence>
<feature type="signal peptide" evidence="2">
    <location>
        <begin position="1"/>
        <end position="19"/>
    </location>
</feature>
<gene>
    <name evidence="3" type="ORF">B0H17DRAFT_1190156</name>
</gene>
<evidence type="ECO:0000313" key="4">
    <source>
        <dbReference type="Proteomes" id="UP001221757"/>
    </source>
</evidence>
<feature type="compositionally biased region" description="Low complexity" evidence="1">
    <location>
        <begin position="209"/>
        <end position="238"/>
    </location>
</feature>
<accession>A0AAD7H2F2</accession>
<feature type="chain" id="PRO_5042198770" evidence="2">
    <location>
        <begin position="20"/>
        <end position="474"/>
    </location>
</feature>
<proteinExistence type="predicted"/>
<name>A0AAD7H2F2_MYCRO</name>
<reference evidence="3" key="1">
    <citation type="submission" date="2023-03" db="EMBL/GenBank/DDBJ databases">
        <title>Massive genome expansion in bonnet fungi (Mycena s.s.) driven by repeated elements and novel gene families across ecological guilds.</title>
        <authorList>
            <consortium name="Lawrence Berkeley National Laboratory"/>
            <person name="Harder C.B."/>
            <person name="Miyauchi S."/>
            <person name="Viragh M."/>
            <person name="Kuo A."/>
            <person name="Thoen E."/>
            <person name="Andreopoulos B."/>
            <person name="Lu D."/>
            <person name="Skrede I."/>
            <person name="Drula E."/>
            <person name="Henrissat B."/>
            <person name="Morin E."/>
            <person name="Kohler A."/>
            <person name="Barry K."/>
            <person name="LaButti K."/>
            <person name="Morin E."/>
            <person name="Salamov A."/>
            <person name="Lipzen A."/>
            <person name="Mereny Z."/>
            <person name="Hegedus B."/>
            <person name="Baldrian P."/>
            <person name="Stursova M."/>
            <person name="Weitz H."/>
            <person name="Taylor A."/>
            <person name="Grigoriev I.V."/>
            <person name="Nagy L.G."/>
            <person name="Martin F."/>
            <person name="Kauserud H."/>
        </authorList>
    </citation>
    <scope>NUCLEOTIDE SEQUENCE</scope>
    <source>
        <strain evidence="3">CBHHK067</strain>
    </source>
</reference>
<comment type="caution">
    <text evidence="3">The sequence shown here is derived from an EMBL/GenBank/DDBJ whole genome shotgun (WGS) entry which is preliminary data.</text>
</comment>
<dbReference type="PRINTS" id="PR01217">
    <property type="entry name" value="PRICHEXTENSN"/>
</dbReference>
<evidence type="ECO:0000313" key="3">
    <source>
        <dbReference type="EMBL" id="KAJ7710413.1"/>
    </source>
</evidence>
<organism evidence="3 4">
    <name type="scientific">Mycena rosella</name>
    <name type="common">Pink bonnet</name>
    <name type="synonym">Agaricus rosellus</name>
    <dbReference type="NCBI Taxonomy" id="1033263"/>
    <lineage>
        <taxon>Eukaryota</taxon>
        <taxon>Fungi</taxon>
        <taxon>Dikarya</taxon>
        <taxon>Basidiomycota</taxon>
        <taxon>Agaricomycotina</taxon>
        <taxon>Agaricomycetes</taxon>
        <taxon>Agaricomycetidae</taxon>
        <taxon>Agaricales</taxon>
        <taxon>Marasmiineae</taxon>
        <taxon>Mycenaceae</taxon>
        <taxon>Mycena</taxon>
    </lineage>
</organism>
<dbReference type="EMBL" id="JARKIE010000001">
    <property type="protein sequence ID" value="KAJ7710413.1"/>
    <property type="molecule type" value="Genomic_DNA"/>
</dbReference>
<feature type="compositionally biased region" description="Basic residues" evidence="1">
    <location>
        <begin position="60"/>
        <end position="71"/>
    </location>
</feature>
<dbReference type="Proteomes" id="UP001221757">
    <property type="component" value="Unassembled WGS sequence"/>
</dbReference>
<feature type="compositionally biased region" description="Basic residues" evidence="1">
    <location>
        <begin position="78"/>
        <end position="88"/>
    </location>
</feature>